<keyword evidence="4" id="KW-1185">Reference proteome</keyword>
<organism evidence="3 4">
    <name type="scientific">Fomitopsis schrenkii</name>
    <name type="common">Brown rot fungus</name>
    <dbReference type="NCBI Taxonomy" id="2126942"/>
    <lineage>
        <taxon>Eukaryota</taxon>
        <taxon>Fungi</taxon>
        <taxon>Dikarya</taxon>
        <taxon>Basidiomycota</taxon>
        <taxon>Agaricomycotina</taxon>
        <taxon>Agaricomycetes</taxon>
        <taxon>Polyporales</taxon>
        <taxon>Fomitopsis</taxon>
    </lineage>
</organism>
<accession>S8EPN9</accession>
<sequence>MSPKNRFPVAFPITPTRSTRGQDPKTPSSAFTPSQRQRRLEHIIAGMAESPQRRANTGVPHSPVSHDWHDVVPELSYAATSRSGRQFSGTTSLQGPSNYDQYDGTSLPSPSPSKRSRYSEIGSLYSVGIQTSPRPQSLLDDGSEHAVEVELEFAPDNSFGSVAGTSRDRLPAAFPLPGTSTLRASPSHHRESMMPGDRSQGYLTPPKSSELHSDERPLSRQGSFAPAGSPAQQNGNGRKAGARPHPQWQFEEDTENPFHDPSHASLLQKSPTDSAHALDSPLVNYAQSQVGEEGVLPPLSDRVAVQLTGMNTVPGQIRKLERQLKAAHNSISARDRKIQEMREDIHRLEATVEGLRATR</sequence>
<reference evidence="3 4" key="1">
    <citation type="journal article" date="2012" name="Science">
        <title>The Paleozoic origin of enzymatic lignin decomposition reconstructed from 31 fungal genomes.</title>
        <authorList>
            <person name="Floudas D."/>
            <person name="Binder M."/>
            <person name="Riley R."/>
            <person name="Barry K."/>
            <person name="Blanchette R.A."/>
            <person name="Henrissat B."/>
            <person name="Martinez A.T."/>
            <person name="Otillar R."/>
            <person name="Spatafora J.W."/>
            <person name="Yadav J.S."/>
            <person name="Aerts A."/>
            <person name="Benoit I."/>
            <person name="Boyd A."/>
            <person name="Carlson A."/>
            <person name="Copeland A."/>
            <person name="Coutinho P.M."/>
            <person name="de Vries R.P."/>
            <person name="Ferreira P."/>
            <person name="Findley K."/>
            <person name="Foster B."/>
            <person name="Gaskell J."/>
            <person name="Glotzer D."/>
            <person name="Gorecki P."/>
            <person name="Heitman J."/>
            <person name="Hesse C."/>
            <person name="Hori C."/>
            <person name="Igarashi K."/>
            <person name="Jurgens J.A."/>
            <person name="Kallen N."/>
            <person name="Kersten P."/>
            <person name="Kohler A."/>
            <person name="Kuees U."/>
            <person name="Kumar T.K.A."/>
            <person name="Kuo A."/>
            <person name="LaButti K."/>
            <person name="Larrondo L.F."/>
            <person name="Lindquist E."/>
            <person name="Ling A."/>
            <person name="Lombard V."/>
            <person name="Lucas S."/>
            <person name="Lundell T."/>
            <person name="Martin R."/>
            <person name="McLaughlin D.J."/>
            <person name="Morgenstern I."/>
            <person name="Morin E."/>
            <person name="Murat C."/>
            <person name="Nagy L.G."/>
            <person name="Nolan M."/>
            <person name="Ohm R.A."/>
            <person name="Patyshakuliyeva A."/>
            <person name="Rokas A."/>
            <person name="Ruiz-Duenas F.J."/>
            <person name="Sabat G."/>
            <person name="Salamov A."/>
            <person name="Samejima M."/>
            <person name="Schmutz J."/>
            <person name="Slot J.C."/>
            <person name="St John F."/>
            <person name="Stenlid J."/>
            <person name="Sun H."/>
            <person name="Sun S."/>
            <person name="Syed K."/>
            <person name="Tsang A."/>
            <person name="Wiebenga A."/>
            <person name="Young D."/>
            <person name="Pisabarro A."/>
            <person name="Eastwood D.C."/>
            <person name="Martin F."/>
            <person name="Cullen D."/>
            <person name="Grigoriev I.V."/>
            <person name="Hibbett D.S."/>
        </authorList>
    </citation>
    <scope>NUCLEOTIDE SEQUENCE</scope>
    <source>
        <strain evidence="4">FP-58527</strain>
    </source>
</reference>
<evidence type="ECO:0000313" key="4">
    <source>
        <dbReference type="Proteomes" id="UP000015241"/>
    </source>
</evidence>
<evidence type="ECO:0000256" key="2">
    <source>
        <dbReference type="SAM" id="MobiDB-lite"/>
    </source>
</evidence>
<dbReference type="STRING" id="743788.S8EPN9"/>
<dbReference type="EMBL" id="KE504125">
    <property type="protein sequence ID" value="EPT04999.1"/>
    <property type="molecule type" value="Genomic_DNA"/>
</dbReference>
<feature type="coiled-coil region" evidence="1">
    <location>
        <begin position="331"/>
        <end position="358"/>
    </location>
</feature>
<feature type="region of interest" description="Disordered" evidence="2">
    <location>
        <begin position="48"/>
        <end position="67"/>
    </location>
</feature>
<keyword evidence="1" id="KW-0175">Coiled coil</keyword>
<dbReference type="OrthoDB" id="5418639at2759"/>
<dbReference type="Proteomes" id="UP000015241">
    <property type="component" value="Unassembled WGS sequence"/>
</dbReference>
<feature type="compositionally biased region" description="Basic and acidic residues" evidence="2">
    <location>
        <begin position="209"/>
        <end position="218"/>
    </location>
</feature>
<feature type="compositionally biased region" description="Polar residues" evidence="2">
    <location>
        <begin position="15"/>
        <end position="35"/>
    </location>
</feature>
<dbReference type="InParanoid" id="S8EPN9"/>
<proteinExistence type="predicted"/>
<evidence type="ECO:0000256" key="1">
    <source>
        <dbReference type="SAM" id="Coils"/>
    </source>
</evidence>
<dbReference type="AlphaFoldDB" id="S8EPN9"/>
<dbReference type="HOGENOM" id="CLU_771696_0_0_1"/>
<name>S8EPN9_FOMSC</name>
<feature type="compositionally biased region" description="Polar residues" evidence="2">
    <location>
        <begin position="80"/>
        <end position="104"/>
    </location>
</feature>
<evidence type="ECO:0000313" key="3">
    <source>
        <dbReference type="EMBL" id="EPT04999.1"/>
    </source>
</evidence>
<gene>
    <name evidence="3" type="ORF">FOMPIDRAFT_97621</name>
</gene>
<feature type="region of interest" description="Disordered" evidence="2">
    <location>
        <begin position="1"/>
        <end position="38"/>
    </location>
</feature>
<protein>
    <submittedName>
        <fullName evidence="3">Uncharacterized protein</fullName>
    </submittedName>
</protein>
<feature type="region of interest" description="Disordered" evidence="2">
    <location>
        <begin position="80"/>
        <end position="117"/>
    </location>
</feature>
<feature type="region of interest" description="Disordered" evidence="2">
    <location>
        <begin position="149"/>
        <end position="277"/>
    </location>
</feature>